<evidence type="ECO:0000256" key="1">
    <source>
        <dbReference type="SAM" id="MobiDB-lite"/>
    </source>
</evidence>
<sequence length="160" mass="17742">MYVGSRQQREWNIRVSTFVLLHRVSGGTGCRIPIDLLTELEPVAESSERKGEKEEVEGGAHSRASSLTSYLGNANTVLCYALCVATVLWFTGKDNRPARSLWRHYPVRLESIFSTRCGNDCAVLKPGRPAGRPLRRTAKRRRGLPTKITASAPEPYSVNG</sequence>
<accession>A0A195C2U7</accession>
<reference evidence="3 4" key="1">
    <citation type="submission" date="2016-03" db="EMBL/GenBank/DDBJ databases">
        <title>Cyphomyrmex costatus WGS genome.</title>
        <authorList>
            <person name="Nygaard S."/>
            <person name="Hu H."/>
            <person name="Boomsma J."/>
            <person name="Zhang G."/>
        </authorList>
    </citation>
    <scope>NUCLEOTIDE SEQUENCE [LARGE SCALE GENOMIC DNA]</scope>
    <source>
        <strain evidence="3">MS0001</strain>
        <tissue evidence="3">Whole body</tissue>
    </source>
</reference>
<keyword evidence="2" id="KW-0812">Transmembrane</keyword>
<name>A0A195C2U7_9HYME</name>
<dbReference type="AlphaFoldDB" id="A0A195C2U7"/>
<gene>
    <name evidence="3" type="ORF">ALC62_14094</name>
</gene>
<keyword evidence="2" id="KW-1133">Transmembrane helix</keyword>
<keyword evidence="4" id="KW-1185">Reference proteome</keyword>
<protein>
    <submittedName>
        <fullName evidence="3">Uncharacterized protein</fullName>
    </submittedName>
</protein>
<evidence type="ECO:0000313" key="3">
    <source>
        <dbReference type="EMBL" id="KYM95184.1"/>
    </source>
</evidence>
<keyword evidence="2" id="KW-0472">Membrane</keyword>
<dbReference type="Proteomes" id="UP000078542">
    <property type="component" value="Unassembled WGS sequence"/>
</dbReference>
<proteinExistence type="predicted"/>
<feature type="compositionally biased region" description="Basic residues" evidence="1">
    <location>
        <begin position="133"/>
        <end position="144"/>
    </location>
</feature>
<feature type="region of interest" description="Disordered" evidence="1">
    <location>
        <begin position="128"/>
        <end position="160"/>
    </location>
</feature>
<evidence type="ECO:0000313" key="4">
    <source>
        <dbReference type="Proteomes" id="UP000078542"/>
    </source>
</evidence>
<evidence type="ECO:0000256" key="2">
    <source>
        <dbReference type="SAM" id="Phobius"/>
    </source>
</evidence>
<feature type="transmembrane region" description="Helical" evidence="2">
    <location>
        <begin position="70"/>
        <end position="90"/>
    </location>
</feature>
<dbReference type="EMBL" id="KQ978317">
    <property type="protein sequence ID" value="KYM95184.1"/>
    <property type="molecule type" value="Genomic_DNA"/>
</dbReference>
<organism evidence="3 4">
    <name type="scientific">Cyphomyrmex costatus</name>
    <dbReference type="NCBI Taxonomy" id="456900"/>
    <lineage>
        <taxon>Eukaryota</taxon>
        <taxon>Metazoa</taxon>
        <taxon>Ecdysozoa</taxon>
        <taxon>Arthropoda</taxon>
        <taxon>Hexapoda</taxon>
        <taxon>Insecta</taxon>
        <taxon>Pterygota</taxon>
        <taxon>Neoptera</taxon>
        <taxon>Endopterygota</taxon>
        <taxon>Hymenoptera</taxon>
        <taxon>Apocrita</taxon>
        <taxon>Aculeata</taxon>
        <taxon>Formicoidea</taxon>
        <taxon>Formicidae</taxon>
        <taxon>Myrmicinae</taxon>
        <taxon>Cyphomyrmex</taxon>
    </lineage>
</organism>